<evidence type="ECO:0000313" key="4">
    <source>
        <dbReference type="Proteomes" id="UP000694425"/>
    </source>
</evidence>
<dbReference type="SMART" id="SM00883">
    <property type="entry name" value="Cpn10"/>
    <property type="match status" value="1"/>
</dbReference>
<dbReference type="GO" id="GO:0051082">
    <property type="term" value="F:unfolded protein binding"/>
    <property type="evidence" value="ECO:0007669"/>
    <property type="project" value="TreeGrafter"/>
</dbReference>
<dbReference type="CDD" id="cd00320">
    <property type="entry name" value="cpn10"/>
    <property type="match status" value="1"/>
</dbReference>
<reference evidence="3" key="1">
    <citation type="submission" date="2025-08" db="UniProtKB">
        <authorList>
            <consortium name="Ensembl"/>
        </authorList>
    </citation>
    <scope>IDENTIFICATION</scope>
</reference>
<dbReference type="GO" id="GO:0046872">
    <property type="term" value="F:metal ion binding"/>
    <property type="evidence" value="ECO:0007669"/>
    <property type="project" value="TreeGrafter"/>
</dbReference>
<dbReference type="GO" id="GO:0005524">
    <property type="term" value="F:ATP binding"/>
    <property type="evidence" value="ECO:0007669"/>
    <property type="project" value="InterPro"/>
</dbReference>
<dbReference type="Gene3D" id="2.30.33.40">
    <property type="entry name" value="GroES chaperonin"/>
    <property type="match status" value="1"/>
</dbReference>
<dbReference type="RefSeq" id="XP_044097020.1">
    <property type="nucleotide sequence ID" value="XM_044241085.1"/>
</dbReference>
<gene>
    <name evidence="3" type="primary">LOC122902033</name>
</gene>
<dbReference type="PANTHER" id="PTHR10772:SF0">
    <property type="entry name" value="10 KDA HEAT SHOCK PROTEIN, MITOCHONDRIAL"/>
    <property type="match status" value="1"/>
</dbReference>
<dbReference type="GO" id="GO:0051087">
    <property type="term" value="F:protein-folding chaperone binding"/>
    <property type="evidence" value="ECO:0007669"/>
    <property type="project" value="TreeGrafter"/>
</dbReference>
<comment type="similarity">
    <text evidence="1">Belongs to the GroES chaperonin family.</text>
</comment>
<dbReference type="InterPro" id="IPR037124">
    <property type="entry name" value="Chaperonin_GroES_sf"/>
</dbReference>
<evidence type="ECO:0000256" key="1">
    <source>
        <dbReference type="ARBA" id="ARBA00006975"/>
    </source>
</evidence>
<accession>A0A8C7ADU2</accession>
<dbReference type="GO" id="GO:0005759">
    <property type="term" value="C:mitochondrial matrix"/>
    <property type="evidence" value="ECO:0007669"/>
    <property type="project" value="TreeGrafter"/>
</dbReference>
<name>A0A8C7ADU2_NEOVI</name>
<reference evidence="3" key="2">
    <citation type="submission" date="2025-09" db="UniProtKB">
        <authorList>
            <consortium name="Ensembl"/>
        </authorList>
    </citation>
    <scope>IDENTIFICATION</scope>
</reference>
<keyword evidence="4" id="KW-1185">Reference proteome</keyword>
<dbReference type="Pfam" id="PF00166">
    <property type="entry name" value="Cpn10"/>
    <property type="match status" value="1"/>
</dbReference>
<evidence type="ECO:0000256" key="2">
    <source>
        <dbReference type="ARBA" id="ARBA00023186"/>
    </source>
</evidence>
<dbReference type="SUPFAM" id="SSF50129">
    <property type="entry name" value="GroES-like"/>
    <property type="match status" value="1"/>
</dbReference>
<dbReference type="InterPro" id="IPR011032">
    <property type="entry name" value="GroES-like_sf"/>
</dbReference>
<evidence type="ECO:0000313" key="3">
    <source>
        <dbReference type="Ensembl" id="ENSNVIP00000004917.1"/>
    </source>
</evidence>
<proteinExistence type="inferred from homology"/>
<organism evidence="3 4">
    <name type="scientific">Neovison vison</name>
    <name type="common">American mink</name>
    <name type="synonym">Mustela vison</name>
    <dbReference type="NCBI Taxonomy" id="452646"/>
    <lineage>
        <taxon>Eukaryota</taxon>
        <taxon>Metazoa</taxon>
        <taxon>Chordata</taxon>
        <taxon>Craniata</taxon>
        <taxon>Vertebrata</taxon>
        <taxon>Euteleostomi</taxon>
        <taxon>Mammalia</taxon>
        <taxon>Eutheria</taxon>
        <taxon>Laurasiatheria</taxon>
        <taxon>Carnivora</taxon>
        <taxon>Caniformia</taxon>
        <taxon>Musteloidea</taxon>
        <taxon>Mustelidae</taxon>
        <taxon>Mustelinae</taxon>
        <taxon>Neogale</taxon>
    </lineage>
</organism>
<keyword evidence="2" id="KW-0143">Chaperone</keyword>
<dbReference type="Proteomes" id="UP000694425">
    <property type="component" value="Unplaced"/>
</dbReference>
<dbReference type="AlphaFoldDB" id="A0A8C7ADU2"/>
<dbReference type="KEGG" id="nvs:122902033"/>
<protein>
    <submittedName>
        <fullName evidence="3">Uncharacterized protein</fullName>
    </submittedName>
</protein>
<dbReference type="InterPro" id="IPR020818">
    <property type="entry name" value="Chaperonin_GroES"/>
</dbReference>
<sequence>MAGQAAGNFLPLFDPVFTERSAAENITKGSITLPEKYQEVSQATVVAVRSGSSKGRVERFNQLVVKVRDQVLPKYEDSKIVLDDKDYFLFRDDDIHRKYVD</sequence>
<dbReference type="GeneTree" id="ENSGT00960000187491"/>
<dbReference type="GeneID" id="122902033"/>
<dbReference type="PANTHER" id="PTHR10772">
    <property type="entry name" value="10 KDA HEAT SHOCK PROTEIN"/>
    <property type="match status" value="1"/>
</dbReference>
<dbReference type="Ensembl" id="ENSNVIT00000005806.1">
    <property type="protein sequence ID" value="ENSNVIP00000004917.1"/>
    <property type="gene ID" value="ENSNVIG00000003970.1"/>
</dbReference>
<dbReference type="GO" id="GO:0044183">
    <property type="term" value="F:protein folding chaperone"/>
    <property type="evidence" value="ECO:0007669"/>
    <property type="project" value="InterPro"/>
</dbReference>